<dbReference type="OrthoDB" id="1304206at2759"/>
<sequence length="371" mass="42982">MIFLIGKFLDEAPHIAKVHAIVNKIWNLNDKAQRVEVFEVNSTTMKFRILNQADKNRILRRGMWNLAGILVVMTKWSPVVEKDKPPTQSIPMWVHVKRVPLTMFSWQGLSYLTSPLGVPRRLHPETAQCLNLEEAKVFVNVDLTKDLLKQLNFNIQGEVVLVEYNYPRLPKKCVKCEKWGHNGKICPMGKEEIQENQNEVEDGEIRVGEEDVDKEALCTGDKVQESNTNEERVLETNDKVERTIEQGKEEKGSENKSSGKEKTPEEKKTEQTEEWADVSPGKASRPHRDLDFEQVSILTKFRFFVLSPDEEENLEEKKEEDESSEENEDELIVTRQCLPRDSKLNHRYLRGGQKVQDACPSYLNRKKPRRN</sequence>
<dbReference type="PANTHER" id="PTHR31286:SF148">
    <property type="entry name" value="DUF4283 DOMAIN-CONTAINING PROTEIN"/>
    <property type="match status" value="1"/>
</dbReference>
<dbReference type="PANTHER" id="PTHR31286">
    <property type="entry name" value="GLYCINE-RICH CELL WALL STRUCTURAL PROTEIN 1.8-LIKE"/>
    <property type="match status" value="1"/>
</dbReference>
<accession>A0A8X7R443</accession>
<comment type="caution">
    <text evidence="3">The sequence shown here is derived from an EMBL/GenBank/DDBJ whole genome shotgun (WGS) entry which is preliminary data.</text>
</comment>
<name>A0A8X7R443_BRACI</name>
<feature type="region of interest" description="Disordered" evidence="1">
    <location>
        <begin position="309"/>
        <end position="336"/>
    </location>
</feature>
<feature type="domain" description="DUF4283" evidence="2">
    <location>
        <begin position="3"/>
        <end position="79"/>
    </location>
</feature>
<proteinExistence type="predicted"/>
<dbReference type="InterPro" id="IPR040256">
    <property type="entry name" value="At4g02000-like"/>
</dbReference>
<feature type="compositionally biased region" description="Basic and acidic residues" evidence="1">
    <location>
        <begin position="229"/>
        <end position="271"/>
    </location>
</feature>
<evidence type="ECO:0000313" key="4">
    <source>
        <dbReference type="Proteomes" id="UP000886595"/>
    </source>
</evidence>
<dbReference type="Pfam" id="PF14111">
    <property type="entry name" value="DUF4283"/>
    <property type="match status" value="1"/>
</dbReference>
<organism evidence="3 4">
    <name type="scientific">Brassica carinata</name>
    <name type="common">Ethiopian mustard</name>
    <name type="synonym">Abyssinian cabbage</name>
    <dbReference type="NCBI Taxonomy" id="52824"/>
    <lineage>
        <taxon>Eukaryota</taxon>
        <taxon>Viridiplantae</taxon>
        <taxon>Streptophyta</taxon>
        <taxon>Embryophyta</taxon>
        <taxon>Tracheophyta</taxon>
        <taxon>Spermatophyta</taxon>
        <taxon>Magnoliopsida</taxon>
        <taxon>eudicotyledons</taxon>
        <taxon>Gunneridae</taxon>
        <taxon>Pentapetalae</taxon>
        <taxon>rosids</taxon>
        <taxon>malvids</taxon>
        <taxon>Brassicales</taxon>
        <taxon>Brassicaceae</taxon>
        <taxon>Brassiceae</taxon>
        <taxon>Brassica</taxon>
    </lineage>
</organism>
<dbReference type="AlphaFoldDB" id="A0A8X7R443"/>
<feature type="compositionally biased region" description="Acidic residues" evidence="1">
    <location>
        <begin position="309"/>
        <end position="331"/>
    </location>
</feature>
<feature type="region of interest" description="Disordered" evidence="1">
    <location>
        <begin position="352"/>
        <end position="371"/>
    </location>
</feature>
<evidence type="ECO:0000259" key="2">
    <source>
        <dbReference type="Pfam" id="PF14111"/>
    </source>
</evidence>
<reference evidence="3 4" key="1">
    <citation type="submission" date="2020-02" db="EMBL/GenBank/DDBJ databases">
        <authorList>
            <person name="Ma Q."/>
            <person name="Huang Y."/>
            <person name="Song X."/>
            <person name="Pei D."/>
        </authorList>
    </citation>
    <scope>NUCLEOTIDE SEQUENCE [LARGE SCALE GENOMIC DNA]</scope>
    <source>
        <strain evidence="3">Sxm20200214</strain>
        <tissue evidence="3">Leaf</tissue>
    </source>
</reference>
<keyword evidence="4" id="KW-1185">Reference proteome</keyword>
<feature type="region of interest" description="Disordered" evidence="1">
    <location>
        <begin position="219"/>
        <end position="287"/>
    </location>
</feature>
<gene>
    <name evidence="3" type="ORF">Bca52824_052850</name>
</gene>
<dbReference type="Proteomes" id="UP000886595">
    <property type="component" value="Unassembled WGS sequence"/>
</dbReference>
<dbReference type="EMBL" id="JAAMPC010000011">
    <property type="protein sequence ID" value="KAG2281630.1"/>
    <property type="molecule type" value="Genomic_DNA"/>
</dbReference>
<dbReference type="InterPro" id="IPR025558">
    <property type="entry name" value="DUF4283"/>
</dbReference>
<evidence type="ECO:0000256" key="1">
    <source>
        <dbReference type="SAM" id="MobiDB-lite"/>
    </source>
</evidence>
<protein>
    <recommendedName>
        <fullName evidence="2">DUF4283 domain-containing protein</fullName>
    </recommendedName>
</protein>
<evidence type="ECO:0000313" key="3">
    <source>
        <dbReference type="EMBL" id="KAG2281630.1"/>
    </source>
</evidence>